<keyword evidence="3" id="KW-1185">Reference proteome</keyword>
<evidence type="ECO:0000313" key="3">
    <source>
        <dbReference type="Proteomes" id="UP001499909"/>
    </source>
</evidence>
<keyword evidence="1" id="KW-0732">Signal</keyword>
<evidence type="ECO:0008006" key="4">
    <source>
        <dbReference type="Google" id="ProtNLM"/>
    </source>
</evidence>
<accession>A0ABP7MPT9</accession>
<name>A0ABP7MPT9_9BACT</name>
<feature type="signal peptide" evidence="1">
    <location>
        <begin position="1"/>
        <end position="25"/>
    </location>
</feature>
<dbReference type="Proteomes" id="UP001499909">
    <property type="component" value="Unassembled WGS sequence"/>
</dbReference>
<dbReference type="EMBL" id="BAABDH010000018">
    <property type="protein sequence ID" value="GAA3927723.1"/>
    <property type="molecule type" value="Genomic_DNA"/>
</dbReference>
<gene>
    <name evidence="2" type="ORF">GCM10022406_11820</name>
</gene>
<organism evidence="2 3">
    <name type="scientific">Hymenobacter algoricola</name>
    <dbReference type="NCBI Taxonomy" id="486267"/>
    <lineage>
        <taxon>Bacteria</taxon>
        <taxon>Pseudomonadati</taxon>
        <taxon>Bacteroidota</taxon>
        <taxon>Cytophagia</taxon>
        <taxon>Cytophagales</taxon>
        <taxon>Hymenobacteraceae</taxon>
        <taxon>Hymenobacter</taxon>
    </lineage>
</organism>
<evidence type="ECO:0000313" key="2">
    <source>
        <dbReference type="EMBL" id="GAA3927723.1"/>
    </source>
</evidence>
<sequence>MKTFLLARLSLLAILFGLSITLATAQTTTYTEDARPAGTGYWTIESDQSHRDYSIVRFYSAQHEKIYEERLNELCLDPSKGTAACRRTARMLSKALVQVQRTRNTTMVANGLGRYHRAPKGGTFAAR</sequence>
<protein>
    <recommendedName>
        <fullName evidence="4">UrcA family protein</fullName>
    </recommendedName>
</protein>
<comment type="caution">
    <text evidence="2">The sequence shown here is derived from an EMBL/GenBank/DDBJ whole genome shotgun (WGS) entry which is preliminary data.</text>
</comment>
<dbReference type="RefSeq" id="WP_345111410.1">
    <property type="nucleotide sequence ID" value="NZ_BAABDH010000018.1"/>
</dbReference>
<reference evidence="3" key="1">
    <citation type="journal article" date="2019" name="Int. J. Syst. Evol. Microbiol.">
        <title>The Global Catalogue of Microorganisms (GCM) 10K type strain sequencing project: providing services to taxonomists for standard genome sequencing and annotation.</title>
        <authorList>
            <consortium name="The Broad Institute Genomics Platform"/>
            <consortium name="The Broad Institute Genome Sequencing Center for Infectious Disease"/>
            <person name="Wu L."/>
            <person name="Ma J."/>
        </authorList>
    </citation>
    <scope>NUCLEOTIDE SEQUENCE [LARGE SCALE GENOMIC DNA]</scope>
    <source>
        <strain evidence="3">JCM 17214</strain>
    </source>
</reference>
<feature type="chain" id="PRO_5046141760" description="UrcA family protein" evidence="1">
    <location>
        <begin position="26"/>
        <end position="127"/>
    </location>
</feature>
<proteinExistence type="predicted"/>
<evidence type="ECO:0000256" key="1">
    <source>
        <dbReference type="SAM" id="SignalP"/>
    </source>
</evidence>